<evidence type="ECO:0000313" key="6">
    <source>
        <dbReference type="Proteomes" id="UP000325313"/>
    </source>
</evidence>
<comment type="caution">
    <text evidence="4">The sequence shown here is derived from an EMBL/GenBank/DDBJ whole genome shotgun (WGS) entry which is preliminary data.</text>
</comment>
<keyword evidence="2" id="KW-0472">Membrane</keyword>
<dbReference type="Proteomes" id="UP000325313">
    <property type="component" value="Unassembled WGS sequence"/>
</dbReference>
<proteinExistence type="predicted"/>
<dbReference type="EMBL" id="VDEP01000075">
    <property type="protein sequence ID" value="KAA1132896.1"/>
    <property type="molecule type" value="Genomic_DNA"/>
</dbReference>
<reference evidence="5 6" key="1">
    <citation type="submission" date="2019-05" db="EMBL/GenBank/DDBJ databases">
        <title>Emergence of the Ug99 lineage of the wheat stem rust pathogen through somatic hybridization.</title>
        <authorList>
            <person name="Li F."/>
            <person name="Upadhyaya N.M."/>
            <person name="Sperschneider J."/>
            <person name="Matny O."/>
            <person name="Nguyen-Phuc H."/>
            <person name="Mago R."/>
            <person name="Raley C."/>
            <person name="Miller M.E."/>
            <person name="Silverstein K.A.T."/>
            <person name="Henningsen E."/>
            <person name="Hirsch C.D."/>
            <person name="Visser B."/>
            <person name="Pretorius Z.A."/>
            <person name="Steffenson B.J."/>
            <person name="Schwessinger B."/>
            <person name="Dodds P.N."/>
            <person name="Figueroa M."/>
        </authorList>
    </citation>
    <scope>NUCLEOTIDE SEQUENCE [LARGE SCALE GENOMIC DNA]</scope>
    <source>
        <strain evidence="3">21-0</strain>
        <strain evidence="4 6">Ug99</strain>
    </source>
</reference>
<feature type="transmembrane region" description="Helical" evidence="2">
    <location>
        <begin position="161"/>
        <end position="182"/>
    </location>
</feature>
<evidence type="ECO:0000313" key="5">
    <source>
        <dbReference type="Proteomes" id="UP000324748"/>
    </source>
</evidence>
<dbReference type="AlphaFoldDB" id="A0A5B0S404"/>
<organism evidence="4 6">
    <name type="scientific">Puccinia graminis f. sp. tritici</name>
    <dbReference type="NCBI Taxonomy" id="56615"/>
    <lineage>
        <taxon>Eukaryota</taxon>
        <taxon>Fungi</taxon>
        <taxon>Dikarya</taxon>
        <taxon>Basidiomycota</taxon>
        <taxon>Pucciniomycotina</taxon>
        <taxon>Pucciniomycetes</taxon>
        <taxon>Pucciniales</taxon>
        <taxon>Pucciniaceae</taxon>
        <taxon>Puccinia</taxon>
    </lineage>
</organism>
<evidence type="ECO:0000256" key="2">
    <source>
        <dbReference type="SAM" id="Phobius"/>
    </source>
</evidence>
<feature type="region of interest" description="Disordered" evidence="1">
    <location>
        <begin position="223"/>
        <end position="245"/>
    </location>
</feature>
<evidence type="ECO:0000313" key="3">
    <source>
        <dbReference type="EMBL" id="KAA1073310.1"/>
    </source>
</evidence>
<evidence type="ECO:0000256" key="1">
    <source>
        <dbReference type="SAM" id="MobiDB-lite"/>
    </source>
</evidence>
<keyword evidence="5" id="KW-1185">Reference proteome</keyword>
<protein>
    <submittedName>
        <fullName evidence="4">Uncharacterized protein</fullName>
    </submittedName>
</protein>
<keyword evidence="2" id="KW-0812">Transmembrane</keyword>
<evidence type="ECO:0000313" key="4">
    <source>
        <dbReference type="EMBL" id="KAA1132896.1"/>
    </source>
</evidence>
<dbReference type="Proteomes" id="UP000324748">
    <property type="component" value="Unassembled WGS sequence"/>
</dbReference>
<gene>
    <name evidence="3" type="ORF">PGT21_008008</name>
    <name evidence="4" type="ORF">PGTUg99_020001</name>
</gene>
<accession>A0A5B0S404</accession>
<dbReference type="EMBL" id="VSWC01000158">
    <property type="protein sequence ID" value="KAA1073310.1"/>
    <property type="molecule type" value="Genomic_DNA"/>
</dbReference>
<name>A0A5B0S404_PUCGR</name>
<keyword evidence="2" id="KW-1133">Transmembrane helix</keyword>
<sequence length="245" mass="26950">MIVAVQLFTAKPDAVSDHFRESPESLSRPKKVENNRRRQFAYNPSFQKNFKCFFSSSQQAHCTPVGDSSLLKPSLKGQQNRSILKPSLVPESLCGRESVSGLQSTSPEIVWGKDLPSARFKYHNKQIERIGRAGCRSGAVRQILRQEDMRTTGRTAPSNRLCALLCPILVGGLVGGLGFLVFEWSFPKTEVVQVGATLGASSSLELTLKSIGEQPEILWDQGQESSYSQDLRLDPSASDGHGKRA</sequence>